<proteinExistence type="predicted"/>
<dbReference type="EMBL" id="BSNF01000008">
    <property type="protein sequence ID" value="GLQ07696.1"/>
    <property type="molecule type" value="Genomic_DNA"/>
</dbReference>
<dbReference type="Gene3D" id="3.30.750.24">
    <property type="entry name" value="STAS domain"/>
    <property type="match status" value="1"/>
</dbReference>
<evidence type="ECO:0000256" key="4">
    <source>
        <dbReference type="ARBA" id="ARBA00023136"/>
    </source>
</evidence>
<dbReference type="PANTHER" id="PTHR11814">
    <property type="entry name" value="SULFATE TRANSPORTER"/>
    <property type="match status" value="1"/>
</dbReference>
<dbReference type="InterPro" id="IPR036513">
    <property type="entry name" value="STAS_dom_sf"/>
</dbReference>
<comment type="caution">
    <text evidence="7">The sequence shown here is derived from an EMBL/GenBank/DDBJ whole genome shotgun (WGS) entry which is preliminary data.</text>
</comment>
<dbReference type="RefSeq" id="WP_169561749.1">
    <property type="nucleotide sequence ID" value="NZ_BSNF01000008.1"/>
</dbReference>
<organism evidence="7 8">
    <name type="scientific">Sneathiella chinensis</name>
    <dbReference type="NCBI Taxonomy" id="349750"/>
    <lineage>
        <taxon>Bacteria</taxon>
        <taxon>Pseudomonadati</taxon>
        <taxon>Pseudomonadota</taxon>
        <taxon>Alphaproteobacteria</taxon>
        <taxon>Sneathiellales</taxon>
        <taxon>Sneathiellaceae</taxon>
        <taxon>Sneathiella</taxon>
    </lineage>
</organism>
<evidence type="ECO:0000256" key="3">
    <source>
        <dbReference type="ARBA" id="ARBA00022989"/>
    </source>
</evidence>
<dbReference type="Pfam" id="PF00916">
    <property type="entry name" value="Sulfate_transp"/>
    <property type="match status" value="1"/>
</dbReference>
<evidence type="ECO:0000259" key="6">
    <source>
        <dbReference type="PROSITE" id="PS50801"/>
    </source>
</evidence>
<feature type="domain" description="STAS" evidence="6">
    <location>
        <begin position="459"/>
        <end position="573"/>
    </location>
</feature>
<dbReference type="PROSITE" id="PS50801">
    <property type="entry name" value="STAS"/>
    <property type="match status" value="1"/>
</dbReference>
<feature type="transmembrane region" description="Helical" evidence="5">
    <location>
        <begin position="348"/>
        <end position="368"/>
    </location>
</feature>
<accession>A0ABQ5U7C5</accession>
<feature type="transmembrane region" description="Helical" evidence="5">
    <location>
        <begin position="27"/>
        <end position="48"/>
    </location>
</feature>
<feature type="transmembrane region" description="Helical" evidence="5">
    <location>
        <begin position="220"/>
        <end position="239"/>
    </location>
</feature>
<gene>
    <name evidence="7" type="ORF">GCM10007924_29170</name>
</gene>
<feature type="transmembrane region" description="Helical" evidence="5">
    <location>
        <begin position="135"/>
        <end position="153"/>
    </location>
</feature>
<keyword evidence="4 5" id="KW-0472">Membrane</keyword>
<keyword evidence="3 5" id="KW-1133">Transmembrane helix</keyword>
<reference evidence="7" key="1">
    <citation type="journal article" date="2014" name="Int. J. Syst. Evol. Microbiol.">
        <title>Complete genome of a new Firmicutes species belonging to the dominant human colonic microbiota ('Ruminococcus bicirculans') reveals two chromosomes and a selective capacity to utilize plant glucans.</title>
        <authorList>
            <consortium name="NISC Comparative Sequencing Program"/>
            <person name="Wegmann U."/>
            <person name="Louis P."/>
            <person name="Goesmann A."/>
            <person name="Henrissat B."/>
            <person name="Duncan S.H."/>
            <person name="Flint H.J."/>
        </authorList>
    </citation>
    <scope>NUCLEOTIDE SEQUENCE</scope>
    <source>
        <strain evidence="7">NBRC 103408</strain>
    </source>
</reference>
<feature type="transmembrane region" description="Helical" evidence="5">
    <location>
        <begin position="375"/>
        <end position="394"/>
    </location>
</feature>
<dbReference type="CDD" id="cd07042">
    <property type="entry name" value="STAS_SulP_like_sulfate_transporter"/>
    <property type="match status" value="1"/>
</dbReference>
<protein>
    <submittedName>
        <fullName evidence="7">Sodium-independent anion transporter</fullName>
    </submittedName>
</protein>
<dbReference type="InterPro" id="IPR002645">
    <property type="entry name" value="STAS_dom"/>
</dbReference>
<reference evidence="7" key="2">
    <citation type="submission" date="2023-01" db="EMBL/GenBank/DDBJ databases">
        <title>Draft genome sequence of Sneathiella chinensis strain NBRC 103408.</title>
        <authorList>
            <person name="Sun Q."/>
            <person name="Mori K."/>
        </authorList>
    </citation>
    <scope>NUCLEOTIDE SEQUENCE</scope>
    <source>
        <strain evidence="7">NBRC 103408</strain>
    </source>
</reference>
<feature type="transmembrane region" description="Helical" evidence="5">
    <location>
        <begin position="275"/>
        <end position="298"/>
    </location>
</feature>
<name>A0ABQ5U7C5_9PROT</name>
<dbReference type="NCBIfam" id="TIGR00815">
    <property type="entry name" value="sulP"/>
    <property type="match status" value="1"/>
</dbReference>
<feature type="transmembrane region" description="Helical" evidence="5">
    <location>
        <begin position="310"/>
        <end position="328"/>
    </location>
</feature>
<keyword evidence="8" id="KW-1185">Reference proteome</keyword>
<feature type="transmembrane region" description="Helical" evidence="5">
    <location>
        <begin position="76"/>
        <end position="95"/>
    </location>
</feature>
<evidence type="ECO:0000256" key="1">
    <source>
        <dbReference type="ARBA" id="ARBA00004141"/>
    </source>
</evidence>
<dbReference type="PROSITE" id="PS01130">
    <property type="entry name" value="SLC26A"/>
    <property type="match status" value="1"/>
</dbReference>
<feature type="transmembrane region" description="Helical" evidence="5">
    <location>
        <begin position="101"/>
        <end position="123"/>
    </location>
</feature>
<keyword evidence="2 5" id="KW-0812">Transmembrane</keyword>
<dbReference type="Pfam" id="PF01740">
    <property type="entry name" value="STAS"/>
    <property type="match status" value="1"/>
</dbReference>
<feature type="transmembrane region" description="Helical" evidence="5">
    <location>
        <begin position="414"/>
        <end position="436"/>
    </location>
</feature>
<dbReference type="InterPro" id="IPR001902">
    <property type="entry name" value="SLC26A/SulP_fam"/>
</dbReference>
<dbReference type="InterPro" id="IPR011547">
    <property type="entry name" value="SLC26A/SulP_dom"/>
</dbReference>
<comment type="subcellular location">
    <subcellularLocation>
        <location evidence="1">Membrane</location>
        <topology evidence="1">Multi-pass membrane protein</topology>
    </subcellularLocation>
</comment>
<dbReference type="InterPro" id="IPR018045">
    <property type="entry name" value="S04_transporter_CS"/>
</dbReference>
<evidence type="ECO:0000313" key="8">
    <source>
        <dbReference type="Proteomes" id="UP001161409"/>
    </source>
</evidence>
<evidence type="ECO:0000313" key="7">
    <source>
        <dbReference type="EMBL" id="GLQ07696.1"/>
    </source>
</evidence>
<evidence type="ECO:0000256" key="2">
    <source>
        <dbReference type="ARBA" id="ARBA00022692"/>
    </source>
</evidence>
<dbReference type="Proteomes" id="UP001161409">
    <property type="component" value="Unassembled WGS sequence"/>
</dbReference>
<sequence>MTELAQRLVPAYGWLKNYDRRHFSGDLTAGIITAILLIPQAMAYSALAGLPPEIGLYASIAPPLLYALFGSSRTLAVGPVAVASLMVAYSLSKIAEPGSETYIASAVILSFMVGVGFLLIALFRVGFMTEFLSHPVMSGFTSAAALVIAFSQLSPLVGLDGKLAFSDLFSLKELEALPDRLNQTTVMIGLGSVVLLHLARKYLAPLIEKIPPLKPLSAGLSKTGPLMVLILMTVLVLSLDLNGTAGVAIIGTIPEGLPSIALPDVTLGMGIAQDLLPSALLITLISYVESVAIAKVLASRRREKLDVNQEAWGLGFANLGSAFTGASPVCGGFSRSVVNFAAGANTQLAAIITATLIAATLVLFTPLFHSVPKSVLAAIILVAILDLVDIKGFLKNLAYDKADGIAQGITFVAVLQFGIEQGLIAGLAISLALHFWRSSRPHIAIVGQVGDTEHFRNVRRHKVRTYPHLLALRIDESLFFANTAYLENFILNEVAARKDLTDILLICSAINSIDGSALHTLEMMQKELAETGIRLHLAEVKGPVMDRLQNTEFFKQHHSGQVFLSTYDAFKTLSEKGNPLFNHPDWSI</sequence>
<evidence type="ECO:0000256" key="5">
    <source>
        <dbReference type="SAM" id="Phobius"/>
    </source>
</evidence>
<dbReference type="SUPFAM" id="SSF52091">
    <property type="entry name" value="SpoIIaa-like"/>
    <property type="match status" value="1"/>
</dbReference>